<feature type="region of interest" description="Disordered" evidence="1">
    <location>
        <begin position="1"/>
        <end position="21"/>
    </location>
</feature>
<protein>
    <submittedName>
        <fullName evidence="2">Uncharacterized protein</fullName>
    </submittedName>
</protein>
<accession>L9ZJQ4</accession>
<keyword evidence="3" id="KW-1185">Reference proteome</keyword>
<dbReference type="PATRIC" id="fig|1230459.4.peg.26"/>
<evidence type="ECO:0000256" key="1">
    <source>
        <dbReference type="SAM" id="MobiDB-lite"/>
    </source>
</evidence>
<dbReference type="RefSeq" id="WP_008451548.1">
    <property type="nucleotide sequence ID" value="NZ_AOIJ01000006.1"/>
</dbReference>
<name>L9ZJQ4_9EURY</name>
<sequence>MSETESRHATVKGWSGGPRTDYDDLLATEPDEFELPIIPEDTYHVPHEDHVVLADSIENHGRYAFDMDAETAAVLYVETSDHYHDTIEGYTTGRPIEGGLLYQPENTDAPPFQTEIWGCIRMRVENAEDTA</sequence>
<proteinExistence type="predicted"/>
<comment type="caution">
    <text evidence="2">The sequence shown here is derived from an EMBL/GenBank/DDBJ whole genome shotgun (WGS) entry which is preliminary data.</text>
</comment>
<reference evidence="2 3" key="1">
    <citation type="journal article" date="2014" name="PLoS Genet.">
        <title>Phylogenetically driven sequencing of extremely halophilic archaea reveals strategies for static and dynamic osmo-response.</title>
        <authorList>
            <person name="Becker E.A."/>
            <person name="Seitzer P.M."/>
            <person name="Tritt A."/>
            <person name="Larsen D."/>
            <person name="Krusor M."/>
            <person name="Yao A.I."/>
            <person name="Wu D."/>
            <person name="Madern D."/>
            <person name="Eisen J.A."/>
            <person name="Darling A.E."/>
            <person name="Facciotti M.T."/>
        </authorList>
    </citation>
    <scope>NUCLEOTIDE SEQUENCE [LARGE SCALE GENOMIC DNA]</scope>
    <source>
        <strain evidence="2 3">JCM 14663</strain>
    </source>
</reference>
<gene>
    <name evidence="2" type="ORF">C486_00140</name>
</gene>
<dbReference type="Proteomes" id="UP000011592">
    <property type="component" value="Unassembled WGS sequence"/>
</dbReference>
<evidence type="ECO:0000313" key="3">
    <source>
        <dbReference type="Proteomes" id="UP000011592"/>
    </source>
</evidence>
<dbReference type="AlphaFoldDB" id="L9ZJQ4"/>
<evidence type="ECO:0000313" key="2">
    <source>
        <dbReference type="EMBL" id="ELY85403.1"/>
    </source>
</evidence>
<dbReference type="EMBL" id="AOIJ01000006">
    <property type="protein sequence ID" value="ELY85403.1"/>
    <property type="molecule type" value="Genomic_DNA"/>
</dbReference>
<organism evidence="2 3">
    <name type="scientific">Natrinema gari JCM 14663</name>
    <dbReference type="NCBI Taxonomy" id="1230459"/>
    <lineage>
        <taxon>Archaea</taxon>
        <taxon>Methanobacteriati</taxon>
        <taxon>Methanobacteriota</taxon>
        <taxon>Stenosarchaea group</taxon>
        <taxon>Halobacteria</taxon>
        <taxon>Halobacteriales</taxon>
        <taxon>Natrialbaceae</taxon>
        <taxon>Natrinema</taxon>
    </lineage>
</organism>